<feature type="compositionally biased region" description="Low complexity" evidence="1">
    <location>
        <begin position="131"/>
        <end position="140"/>
    </location>
</feature>
<gene>
    <name evidence="2" type="ORF">E0L32_011997</name>
</gene>
<proteinExistence type="predicted"/>
<keyword evidence="3" id="KW-1185">Reference proteome</keyword>
<feature type="compositionally biased region" description="Gly residues" evidence="1">
    <location>
        <begin position="169"/>
        <end position="180"/>
    </location>
</feature>
<dbReference type="OrthoDB" id="4849766at2759"/>
<name>A0A507BGM8_9PEZI</name>
<protein>
    <submittedName>
        <fullName evidence="2">Uncharacterized protein</fullName>
    </submittedName>
</protein>
<reference evidence="2 3" key="1">
    <citation type="submission" date="2019-06" db="EMBL/GenBank/DDBJ databases">
        <title>Draft genome sequence of the filamentous fungus Phialemoniopsis curvata isolated from diesel fuel.</title>
        <authorList>
            <person name="Varaljay V.A."/>
            <person name="Lyon W.J."/>
            <person name="Crouch A.L."/>
            <person name="Drake C.E."/>
            <person name="Hollomon J.M."/>
            <person name="Nadeau L.J."/>
            <person name="Nunn H.S."/>
            <person name="Stevenson B.S."/>
            <person name="Bojanowski C.L."/>
            <person name="Crookes-Goodson W.J."/>
        </authorList>
    </citation>
    <scope>NUCLEOTIDE SEQUENCE [LARGE SCALE GENOMIC DNA]</scope>
    <source>
        <strain evidence="2 3">D216</strain>
    </source>
</reference>
<dbReference type="Proteomes" id="UP000319257">
    <property type="component" value="Unassembled WGS sequence"/>
</dbReference>
<dbReference type="AlphaFoldDB" id="A0A507BGM8"/>
<dbReference type="InParanoid" id="A0A507BGM8"/>
<feature type="compositionally biased region" description="Gly residues" evidence="1">
    <location>
        <begin position="141"/>
        <end position="162"/>
    </location>
</feature>
<dbReference type="EMBL" id="SKBQ01000129">
    <property type="protein sequence ID" value="TPX17934.1"/>
    <property type="molecule type" value="Genomic_DNA"/>
</dbReference>
<feature type="compositionally biased region" description="Polar residues" evidence="1">
    <location>
        <begin position="107"/>
        <end position="124"/>
    </location>
</feature>
<dbReference type="GeneID" id="41979444"/>
<sequence length="348" mass="34992">MSLGPLIGQLDVNLLPGAACLIDIQAIIGNCPSIVIDTHKNPNVTVVGPDTICVTTTPSLPTSTGGNSATTTPNAPCTRGCGYPTKPVNPPSSSAPNKYPTIPPPGDSTTLKTSTRRPQYTTTWCPDDETTGNSSPTSSGNGNGNGGSSTGNGGASSTGNGNGASSTGNGNGGSSTGNGGASSTASPTSSTVPTSTPQCQEPLLTLDLSLLGIDVADLKVFLDLAGLLEGLLDTVGDLLGGLLGIGGNKKDPKPINRQFQPHCGTSLGNGTTTTATDAKDCLAKCQEDGIKLTLQLGKLNDCLGATIKDGVAVDNCLYVLGQEKDILDLNAELLGDPHGTTYTPVTKK</sequence>
<evidence type="ECO:0000313" key="3">
    <source>
        <dbReference type="Proteomes" id="UP000319257"/>
    </source>
</evidence>
<evidence type="ECO:0000313" key="2">
    <source>
        <dbReference type="EMBL" id="TPX17934.1"/>
    </source>
</evidence>
<organism evidence="2 3">
    <name type="scientific">Thyridium curvatum</name>
    <dbReference type="NCBI Taxonomy" id="1093900"/>
    <lineage>
        <taxon>Eukaryota</taxon>
        <taxon>Fungi</taxon>
        <taxon>Dikarya</taxon>
        <taxon>Ascomycota</taxon>
        <taxon>Pezizomycotina</taxon>
        <taxon>Sordariomycetes</taxon>
        <taxon>Sordariomycetidae</taxon>
        <taxon>Thyridiales</taxon>
        <taxon>Thyridiaceae</taxon>
        <taxon>Thyridium</taxon>
    </lineage>
</organism>
<comment type="caution">
    <text evidence="2">The sequence shown here is derived from an EMBL/GenBank/DDBJ whole genome shotgun (WGS) entry which is preliminary data.</text>
</comment>
<feature type="region of interest" description="Disordered" evidence="1">
    <location>
        <begin position="82"/>
        <end position="198"/>
    </location>
</feature>
<dbReference type="RefSeq" id="XP_030999645.1">
    <property type="nucleotide sequence ID" value="XM_031134789.1"/>
</dbReference>
<evidence type="ECO:0000256" key="1">
    <source>
        <dbReference type="SAM" id="MobiDB-lite"/>
    </source>
</evidence>
<accession>A0A507BGM8</accession>
<feature type="compositionally biased region" description="Low complexity" evidence="1">
    <location>
        <begin position="181"/>
        <end position="198"/>
    </location>
</feature>